<reference evidence="2 3" key="1">
    <citation type="submission" date="2019-08" db="EMBL/GenBank/DDBJ databases">
        <title>Genome sequence of Gillisia hiemivivida IC154 (type strain).</title>
        <authorList>
            <person name="Bowman J.P."/>
        </authorList>
    </citation>
    <scope>NUCLEOTIDE SEQUENCE [LARGE SCALE GENOMIC DNA]</scope>
    <source>
        <strain evidence="2 3">IC154</strain>
    </source>
</reference>
<dbReference type="OrthoDB" id="9808081at2"/>
<dbReference type="RefSeq" id="WP_146933528.1">
    <property type="nucleotide sequence ID" value="NZ_CBCSHZ010000021.1"/>
</dbReference>
<evidence type="ECO:0000259" key="1">
    <source>
        <dbReference type="Pfam" id="PF00149"/>
    </source>
</evidence>
<dbReference type="InterPro" id="IPR029052">
    <property type="entry name" value="Metallo-depent_PP-like"/>
</dbReference>
<dbReference type="SUPFAM" id="SSF56300">
    <property type="entry name" value="Metallo-dependent phosphatases"/>
    <property type="match status" value="1"/>
</dbReference>
<name>A0A5C6ZQ85_9FLAO</name>
<dbReference type="GO" id="GO:0005737">
    <property type="term" value="C:cytoplasm"/>
    <property type="evidence" value="ECO:0007669"/>
    <property type="project" value="TreeGrafter"/>
</dbReference>
<gene>
    <name evidence="2" type="ORF">ES724_12850</name>
</gene>
<comment type="caution">
    <text evidence="2">The sequence shown here is derived from an EMBL/GenBank/DDBJ whole genome shotgun (WGS) entry which is preliminary data.</text>
</comment>
<dbReference type="InterPro" id="IPR004843">
    <property type="entry name" value="Calcineurin-like_PHP"/>
</dbReference>
<evidence type="ECO:0000313" key="2">
    <source>
        <dbReference type="EMBL" id="TXD92661.1"/>
    </source>
</evidence>
<dbReference type="AlphaFoldDB" id="A0A5C6ZQ85"/>
<evidence type="ECO:0000313" key="3">
    <source>
        <dbReference type="Proteomes" id="UP000321367"/>
    </source>
</evidence>
<dbReference type="GO" id="GO:0016791">
    <property type="term" value="F:phosphatase activity"/>
    <property type="evidence" value="ECO:0007669"/>
    <property type="project" value="TreeGrafter"/>
</dbReference>
<dbReference type="Pfam" id="PF00149">
    <property type="entry name" value="Metallophos"/>
    <property type="match status" value="1"/>
</dbReference>
<dbReference type="Proteomes" id="UP000321367">
    <property type="component" value="Unassembled WGS sequence"/>
</dbReference>
<proteinExistence type="predicted"/>
<dbReference type="InterPro" id="IPR050126">
    <property type="entry name" value="Ap4A_hydrolase"/>
</dbReference>
<keyword evidence="3" id="KW-1185">Reference proteome</keyword>
<dbReference type="PANTHER" id="PTHR42850">
    <property type="entry name" value="METALLOPHOSPHOESTERASE"/>
    <property type="match status" value="1"/>
</dbReference>
<protein>
    <submittedName>
        <fullName evidence="2">Phosphoesterase</fullName>
    </submittedName>
</protein>
<organism evidence="2 3">
    <name type="scientific">Gillisia hiemivivida</name>
    <dbReference type="NCBI Taxonomy" id="291190"/>
    <lineage>
        <taxon>Bacteria</taxon>
        <taxon>Pseudomonadati</taxon>
        <taxon>Bacteroidota</taxon>
        <taxon>Flavobacteriia</taxon>
        <taxon>Flavobacteriales</taxon>
        <taxon>Flavobacteriaceae</taxon>
        <taxon>Gillisia</taxon>
    </lineage>
</organism>
<sequence length="311" mass="36525">MNYDIIGDVHGHAEELEQLLQKMGYKLKNGIHDHPDERKVVFVGDYIDRGPKIRETLHIVQNMCESGNAYAVMGNHEYNAVCFHTKDKENGGYFRVHGFKEIQQHYETLKQFKNFPEEWKLFLNWFKKLPLFIEFDNFRVVHAYWKDEHINWIKNNYNNELTADFLKRATTKYSEEYNIIEETLKGKEVSLENGNSFIDKDGASRTACRFKWWLPLDQRKLKKDVLMHCPKAYGESENTENNEIVYSSEKPVFFGHYWLQGEPVIENPTAICLDYSVAKDGKLIAYQLNTAMANSHPVNVSNLIWLTKGWN</sequence>
<dbReference type="PANTHER" id="PTHR42850:SF7">
    <property type="entry name" value="BIS(5'-NUCLEOSYL)-TETRAPHOSPHATASE PRPE [ASYMMETRICAL]"/>
    <property type="match status" value="1"/>
</dbReference>
<accession>A0A5C6ZQ85</accession>
<dbReference type="Gene3D" id="3.60.21.10">
    <property type="match status" value="1"/>
</dbReference>
<dbReference type="EMBL" id="VORY01000018">
    <property type="protein sequence ID" value="TXD92661.1"/>
    <property type="molecule type" value="Genomic_DNA"/>
</dbReference>
<feature type="domain" description="Calcineurin-like phosphoesterase" evidence="1">
    <location>
        <begin position="3"/>
        <end position="144"/>
    </location>
</feature>